<dbReference type="AlphaFoldDB" id="A0AA41QF56"/>
<sequence>MTTPPQPTSPSPFAGVADSYHRFRPGIPADVADVLTGASPRRRPRRLLDLATGTGQVVRAMAARFDDVLAVEPDPAMAHLARTTLAAEVPDLAVTVVESPAETFEAPAGWAADLVTISRAFHWFDRPTVLRRLEPVVRPGGVIAIFSEPSFWEYQSDWTATVRGTVQEFLGPRRRAGRGTSSAPRRTPTSCAHRRSAR</sequence>
<protein>
    <submittedName>
        <fullName evidence="6">Class I SAM-dependent methyltransferase</fullName>
    </submittedName>
</protein>
<feature type="region of interest" description="Disordered" evidence="4">
    <location>
        <begin position="172"/>
        <end position="198"/>
    </location>
</feature>
<dbReference type="GO" id="GO:0008757">
    <property type="term" value="F:S-adenosylmethionine-dependent methyltransferase activity"/>
    <property type="evidence" value="ECO:0007669"/>
    <property type="project" value="InterPro"/>
</dbReference>
<reference evidence="6" key="1">
    <citation type="submission" date="2022-01" db="EMBL/GenBank/DDBJ databases">
        <title>Antribacter sp. nov., isolated from Guizhou of China.</title>
        <authorList>
            <person name="Chengliang C."/>
            <person name="Ya Z."/>
        </authorList>
    </citation>
    <scope>NUCLEOTIDE SEQUENCE</scope>
    <source>
        <strain evidence="6">KLBMP 9083</strain>
    </source>
</reference>
<dbReference type="Gene3D" id="3.40.50.150">
    <property type="entry name" value="Vaccinia Virus protein VP39"/>
    <property type="match status" value="1"/>
</dbReference>
<dbReference type="InterPro" id="IPR013216">
    <property type="entry name" value="Methyltransf_11"/>
</dbReference>
<feature type="compositionally biased region" description="Polar residues" evidence="4">
    <location>
        <begin position="179"/>
        <end position="190"/>
    </location>
</feature>
<name>A0AA41QF56_9MICO</name>
<proteinExistence type="inferred from homology"/>
<dbReference type="PANTHER" id="PTHR44942:SF4">
    <property type="entry name" value="METHYLTRANSFERASE TYPE 11 DOMAIN-CONTAINING PROTEIN"/>
    <property type="match status" value="1"/>
</dbReference>
<dbReference type="InterPro" id="IPR029063">
    <property type="entry name" value="SAM-dependent_MTases_sf"/>
</dbReference>
<organism evidence="6 7">
    <name type="scientific">Antribacter soli</name>
    <dbReference type="NCBI Taxonomy" id="2910976"/>
    <lineage>
        <taxon>Bacteria</taxon>
        <taxon>Bacillati</taxon>
        <taxon>Actinomycetota</taxon>
        <taxon>Actinomycetes</taxon>
        <taxon>Micrococcales</taxon>
        <taxon>Promicromonosporaceae</taxon>
        <taxon>Antribacter</taxon>
    </lineage>
</organism>
<dbReference type="GO" id="GO:0032259">
    <property type="term" value="P:methylation"/>
    <property type="evidence" value="ECO:0007669"/>
    <property type="project" value="UniProtKB-KW"/>
</dbReference>
<dbReference type="Pfam" id="PF08241">
    <property type="entry name" value="Methyltransf_11"/>
    <property type="match status" value="1"/>
</dbReference>
<evidence type="ECO:0000313" key="6">
    <source>
        <dbReference type="EMBL" id="MCF4122017.1"/>
    </source>
</evidence>
<evidence type="ECO:0000259" key="5">
    <source>
        <dbReference type="Pfam" id="PF08241"/>
    </source>
</evidence>
<comment type="caution">
    <text evidence="6">The sequence shown here is derived from an EMBL/GenBank/DDBJ whole genome shotgun (WGS) entry which is preliminary data.</text>
</comment>
<comment type="similarity">
    <text evidence="1">Belongs to the methyltransferase superfamily.</text>
</comment>
<keyword evidence="7" id="KW-1185">Reference proteome</keyword>
<dbReference type="PANTHER" id="PTHR44942">
    <property type="entry name" value="METHYLTRANSF_11 DOMAIN-CONTAINING PROTEIN"/>
    <property type="match status" value="1"/>
</dbReference>
<accession>A0AA41QF56</accession>
<evidence type="ECO:0000256" key="2">
    <source>
        <dbReference type="ARBA" id="ARBA00022603"/>
    </source>
</evidence>
<feature type="domain" description="Methyltransferase type 11" evidence="5">
    <location>
        <begin position="48"/>
        <end position="145"/>
    </location>
</feature>
<dbReference type="SUPFAM" id="SSF53335">
    <property type="entry name" value="S-adenosyl-L-methionine-dependent methyltransferases"/>
    <property type="match status" value="1"/>
</dbReference>
<dbReference type="EMBL" id="JAKGSG010000036">
    <property type="protein sequence ID" value="MCF4122017.1"/>
    <property type="molecule type" value="Genomic_DNA"/>
</dbReference>
<dbReference type="CDD" id="cd02440">
    <property type="entry name" value="AdoMet_MTases"/>
    <property type="match status" value="1"/>
</dbReference>
<evidence type="ECO:0000256" key="1">
    <source>
        <dbReference type="ARBA" id="ARBA00008361"/>
    </source>
</evidence>
<evidence type="ECO:0000256" key="4">
    <source>
        <dbReference type="SAM" id="MobiDB-lite"/>
    </source>
</evidence>
<keyword evidence="2 6" id="KW-0489">Methyltransferase</keyword>
<evidence type="ECO:0000256" key="3">
    <source>
        <dbReference type="ARBA" id="ARBA00022679"/>
    </source>
</evidence>
<gene>
    <name evidence="6" type="ORF">L1785_13620</name>
</gene>
<dbReference type="Proteomes" id="UP001165405">
    <property type="component" value="Unassembled WGS sequence"/>
</dbReference>
<dbReference type="InterPro" id="IPR051052">
    <property type="entry name" value="Diverse_substrate_MTase"/>
</dbReference>
<evidence type="ECO:0000313" key="7">
    <source>
        <dbReference type="Proteomes" id="UP001165405"/>
    </source>
</evidence>
<keyword evidence="3" id="KW-0808">Transferase</keyword>
<dbReference type="RefSeq" id="WP_236089814.1">
    <property type="nucleotide sequence ID" value="NZ_JAKGSG010000036.1"/>
</dbReference>